<keyword evidence="3" id="KW-1185">Reference proteome</keyword>
<dbReference type="PANTHER" id="PTHR35149:SF1">
    <property type="entry name" value="DUF5655 DOMAIN-CONTAINING PROTEIN"/>
    <property type="match status" value="1"/>
</dbReference>
<proteinExistence type="predicted"/>
<evidence type="ECO:0000259" key="1">
    <source>
        <dbReference type="Pfam" id="PF03235"/>
    </source>
</evidence>
<dbReference type="InterPro" id="IPR004919">
    <property type="entry name" value="GmrSD_N"/>
</dbReference>
<comment type="caution">
    <text evidence="2">The sequence shown here is derived from an EMBL/GenBank/DDBJ whole genome shotgun (WGS) entry which is preliminary data.</text>
</comment>
<protein>
    <submittedName>
        <fullName evidence="2">DUF262 domain-containing protein</fullName>
    </submittedName>
</protein>
<evidence type="ECO:0000313" key="3">
    <source>
        <dbReference type="Proteomes" id="UP001487296"/>
    </source>
</evidence>
<reference evidence="2 3" key="1">
    <citation type="submission" date="2024-04" db="EMBL/GenBank/DDBJ databases">
        <title>Human intestinal bacterial collection.</title>
        <authorList>
            <person name="Pauvert C."/>
            <person name="Hitch T.C.A."/>
            <person name="Clavel T."/>
        </authorList>
    </citation>
    <scope>NUCLEOTIDE SEQUENCE [LARGE SCALE GENOMIC DNA]</scope>
    <source>
        <strain evidence="2 3">CLA-AA-H145</strain>
    </source>
</reference>
<dbReference type="RefSeq" id="WP_215760134.1">
    <property type="nucleotide sequence ID" value="NZ_JAHKBE010000030.1"/>
</dbReference>
<accession>A0ABV1FRT4</accession>
<feature type="domain" description="GmrSD restriction endonucleases N-terminal" evidence="1">
    <location>
        <begin position="13"/>
        <end position="227"/>
    </location>
</feature>
<evidence type="ECO:0000313" key="2">
    <source>
        <dbReference type="EMBL" id="MEQ2487068.1"/>
    </source>
</evidence>
<sequence>MTDNYMIRRAIPDLLDKKYYIPEYQRGYRWEKTQVLDLLQDLYAFFIGDTKGQFYCLQPIVVKEKQMNNELWYEVIDGQQRLTTIRIIMQIYDQLNSNMFTAISHKYTIMYATRPDMVDIFESIKIVPPTTASSPATIDEIPSKWRHMIDSVYIYNAAKTVLKWFMEDLSRVGVFSQYFYQTADSGTKSVQVVWYETNEEKEPHDIFNRMNSLKVELSCSELIRSLFLSKTTKFDLGSLDGFSDSLREEIQKERFTNKQTSINEKWDELEQQMKDKDFQSFLTKRSDTGRNSIGLLFDLISGKYASDKAAKCEFLQLRKDDELYTYLYFKKLIDKDNDAWNTWERVLSVFDKLQYWYHDRDLYHRIGFLNAIASPGTEDDVICSLLNSKIKRSVLKEQHMVNLIKDAMTLPKDKGTNQPIVSLEQLRYDVSTHYKYIKKLLLLYNVETTRLQKEGNFFSFDRFRYNYKMVNGKEERADKTWTLEHIHAQNSDCLPEKKKDSWYEWIVCNKEALKKMSLGSPELTQEQKNIIEALERDEPICRSKTYGYDKIKALFDDVARFYDLLDAKADKAVAVHQLSNMTLLDLGQNAMVGKSPFEVKRQLICNEISSNKYYPICTQKVFLKMYDQEELQIHSWGQRDRILYYEDIKKKLAPYIVATAL</sequence>
<organism evidence="2 3">
    <name type="scientific">Hallella faecis</name>
    <dbReference type="NCBI Taxonomy" id="2841596"/>
    <lineage>
        <taxon>Bacteria</taxon>
        <taxon>Pseudomonadati</taxon>
        <taxon>Bacteroidota</taxon>
        <taxon>Bacteroidia</taxon>
        <taxon>Bacteroidales</taxon>
        <taxon>Prevotellaceae</taxon>
        <taxon>Hallella</taxon>
    </lineage>
</organism>
<dbReference type="Proteomes" id="UP001487296">
    <property type="component" value="Unassembled WGS sequence"/>
</dbReference>
<gene>
    <name evidence="2" type="ORF">AAAT34_08365</name>
</gene>
<dbReference type="EMBL" id="JBBNFP010000031">
    <property type="protein sequence ID" value="MEQ2487068.1"/>
    <property type="molecule type" value="Genomic_DNA"/>
</dbReference>
<name>A0ABV1FRT4_9BACT</name>
<dbReference type="PANTHER" id="PTHR35149">
    <property type="entry name" value="SLL5132 PROTEIN"/>
    <property type="match status" value="1"/>
</dbReference>
<dbReference type="Pfam" id="PF03235">
    <property type="entry name" value="GmrSD_N"/>
    <property type="match status" value="1"/>
</dbReference>